<sequence>MRLFLHLIKLSILEQATYRTALVAGLVTNFFWGFFRAAVIVALYNGRSEVNGLTLEGALTYIAIGQAMIAFLSLFGTFDLMTTVYSGSIASDLIRPVPLFVLWMARDLGHSLVNLVVRGLLLLLFFALFYPVVMPESLLGWVWTILALAASWLVSYAWRFLVNLAAFWTPDARGIGRGAYALSQLASGFIIPLRLYPEWFSRLCHLTPFPAMFNTGVEVYLGVVSGSQLGWALGVQGMWFIVLVFLSQIILRAGIRKLVIQGG</sequence>
<dbReference type="RefSeq" id="WP_062193910.1">
    <property type="nucleotide sequence ID" value="NZ_DF967965.1"/>
</dbReference>
<gene>
    <name evidence="2" type="ORF">DEQ80_00020</name>
</gene>
<feature type="transmembrane region" description="Helical" evidence="1">
    <location>
        <begin position="138"/>
        <end position="158"/>
    </location>
</feature>
<feature type="transmembrane region" description="Helical" evidence="1">
    <location>
        <begin position="58"/>
        <end position="78"/>
    </location>
</feature>
<dbReference type="InterPro" id="IPR010390">
    <property type="entry name" value="ABC-2_transporter-like"/>
</dbReference>
<evidence type="ECO:0000313" key="2">
    <source>
        <dbReference type="EMBL" id="HCE16223.1"/>
    </source>
</evidence>
<accession>A0A3D1JCK9</accession>
<feature type="transmembrane region" description="Helical" evidence="1">
    <location>
        <begin position="20"/>
        <end position="46"/>
    </location>
</feature>
<keyword evidence="1" id="KW-1133">Transmembrane helix</keyword>
<keyword evidence="1" id="KW-0812">Transmembrane</keyword>
<evidence type="ECO:0000313" key="3">
    <source>
        <dbReference type="Proteomes" id="UP000264141"/>
    </source>
</evidence>
<dbReference type="STRING" id="229919.GCA_001050195_02373"/>
<dbReference type="OrthoDB" id="8582979at2"/>
<proteinExistence type="predicted"/>
<dbReference type="PANTHER" id="PTHR36832">
    <property type="entry name" value="SLR1174 PROTEIN-RELATED"/>
    <property type="match status" value="1"/>
</dbReference>
<dbReference type="AlphaFoldDB" id="A0A3D1JCK9"/>
<comment type="caution">
    <text evidence="2">The sequence shown here is derived from an EMBL/GenBank/DDBJ whole genome shotgun (WGS) entry which is preliminary data.</text>
</comment>
<reference evidence="2 3" key="1">
    <citation type="journal article" date="2018" name="Nat. Biotechnol.">
        <title>A standardized bacterial taxonomy based on genome phylogeny substantially revises the tree of life.</title>
        <authorList>
            <person name="Parks D.H."/>
            <person name="Chuvochina M."/>
            <person name="Waite D.W."/>
            <person name="Rinke C."/>
            <person name="Skarshewski A."/>
            <person name="Chaumeil P.A."/>
            <person name="Hugenholtz P."/>
        </authorList>
    </citation>
    <scope>NUCLEOTIDE SEQUENCE [LARGE SCALE GENOMIC DNA]</scope>
    <source>
        <strain evidence="2">UBA8781</strain>
    </source>
</reference>
<evidence type="ECO:0000256" key="1">
    <source>
        <dbReference type="SAM" id="Phobius"/>
    </source>
</evidence>
<feature type="transmembrane region" description="Helical" evidence="1">
    <location>
        <begin position="229"/>
        <end position="251"/>
    </location>
</feature>
<dbReference type="Proteomes" id="UP000264141">
    <property type="component" value="Unassembled WGS sequence"/>
</dbReference>
<protein>
    <submittedName>
        <fullName evidence="2">ABC transporter permease</fullName>
    </submittedName>
</protein>
<keyword evidence="1" id="KW-0472">Membrane</keyword>
<name>A0A3D1JCK9_9CHLR</name>
<organism evidence="2 3">
    <name type="scientific">Anaerolinea thermolimosa</name>
    <dbReference type="NCBI Taxonomy" id="229919"/>
    <lineage>
        <taxon>Bacteria</taxon>
        <taxon>Bacillati</taxon>
        <taxon>Chloroflexota</taxon>
        <taxon>Anaerolineae</taxon>
        <taxon>Anaerolineales</taxon>
        <taxon>Anaerolineaceae</taxon>
        <taxon>Anaerolinea</taxon>
    </lineage>
</organism>
<feature type="transmembrane region" description="Helical" evidence="1">
    <location>
        <begin position="112"/>
        <end position="132"/>
    </location>
</feature>
<dbReference type="PANTHER" id="PTHR36832:SF2">
    <property type="entry name" value="INTEGRAL MEMBRANE PROTEIN"/>
    <property type="match status" value="1"/>
</dbReference>
<feature type="transmembrane region" description="Helical" evidence="1">
    <location>
        <begin position="179"/>
        <end position="196"/>
    </location>
</feature>
<dbReference type="EMBL" id="DPBP01000001">
    <property type="protein sequence ID" value="HCE16223.1"/>
    <property type="molecule type" value="Genomic_DNA"/>
</dbReference>
<dbReference type="Pfam" id="PF06182">
    <property type="entry name" value="ABC2_membrane_6"/>
    <property type="match status" value="1"/>
</dbReference>